<evidence type="ECO:0000313" key="1">
    <source>
        <dbReference type="EMBL" id="GLR73577.1"/>
    </source>
</evidence>
<proteinExistence type="predicted"/>
<gene>
    <name evidence="1" type="ORF">GCM10007855_04500</name>
</gene>
<dbReference type="EMBL" id="BSOU01000001">
    <property type="protein sequence ID" value="GLR73577.1"/>
    <property type="molecule type" value="Genomic_DNA"/>
</dbReference>
<keyword evidence="2" id="KW-1185">Reference proteome</keyword>
<dbReference type="Proteomes" id="UP001156660">
    <property type="component" value="Unassembled WGS sequence"/>
</dbReference>
<evidence type="ECO:0000313" key="2">
    <source>
        <dbReference type="Proteomes" id="UP001156660"/>
    </source>
</evidence>
<protein>
    <recommendedName>
        <fullName evidence="3">Integrase</fullName>
    </recommendedName>
</protein>
<comment type="caution">
    <text evidence="1">The sequence shown here is derived from an EMBL/GenBank/DDBJ whole genome shotgun (WGS) entry which is preliminary data.</text>
</comment>
<organism evidence="1 2">
    <name type="scientific">Aliivibrio sifiae</name>
    <dbReference type="NCBI Taxonomy" id="566293"/>
    <lineage>
        <taxon>Bacteria</taxon>
        <taxon>Pseudomonadati</taxon>
        <taxon>Pseudomonadota</taxon>
        <taxon>Gammaproteobacteria</taxon>
        <taxon>Vibrionales</taxon>
        <taxon>Vibrionaceae</taxon>
        <taxon>Aliivibrio</taxon>
    </lineage>
</organism>
<sequence>MSNNRYIKRTCIYSFKKSLEYYGHISLISLASWNNKIPKEEHSNITVRKTYKLCRNRDGSSSLN</sequence>
<evidence type="ECO:0008006" key="3">
    <source>
        <dbReference type="Google" id="ProtNLM"/>
    </source>
</evidence>
<reference evidence="2" key="1">
    <citation type="journal article" date="2019" name="Int. J. Syst. Evol. Microbiol.">
        <title>The Global Catalogue of Microorganisms (GCM) 10K type strain sequencing project: providing services to taxonomists for standard genome sequencing and annotation.</title>
        <authorList>
            <consortium name="The Broad Institute Genomics Platform"/>
            <consortium name="The Broad Institute Genome Sequencing Center for Infectious Disease"/>
            <person name="Wu L."/>
            <person name="Ma J."/>
        </authorList>
    </citation>
    <scope>NUCLEOTIDE SEQUENCE [LARGE SCALE GENOMIC DNA]</scope>
    <source>
        <strain evidence="2">NBRC 105001</strain>
    </source>
</reference>
<accession>A0ABQ6ACM7</accession>
<name>A0ABQ6ACM7_9GAMM</name>